<feature type="chain" id="PRO_5040350138" evidence="2">
    <location>
        <begin position="31"/>
        <end position="479"/>
    </location>
</feature>
<reference evidence="3" key="1">
    <citation type="submission" date="2021-06" db="EMBL/GenBank/DDBJ databases">
        <title>Genome Sequence of Mortierella hyaline Strain SCG-10, a Cold-Adapted, Nitrate-Reducing Fungus Isolated from Soil in Minnesota, USA.</title>
        <authorList>
            <person name="Aldossari N."/>
        </authorList>
    </citation>
    <scope>NUCLEOTIDE SEQUENCE</scope>
    <source>
        <strain evidence="3">SCG-10</strain>
    </source>
</reference>
<feature type="region of interest" description="Disordered" evidence="1">
    <location>
        <begin position="252"/>
        <end position="272"/>
    </location>
</feature>
<sequence length="479" mass="52523">MRSEKVILLRHLVALLTVSSASSWIQSAHGLKFSPINEIILGTEVTIDWTGQPSLGNVEQSVVLMKDGNALLTLCQGQITGSGQCSFDLKEEHQVLGDGYQLAMVGMDGVALDYSPKFSIKAGNVEVEPSSGGGEDEDEYGIEAVKDKDDGEEQGDGDDDDAKVEKKRTGHGDDGDDGGAKKKKDKKKGRGYQKSQVHKQSAKDNKQQQQHHHNNEQQQNKKQPKQHKQKKQQQQKDGYYKHQVDKLVKTFQQQQKEQHQNRFTVMSTGSREQRAKEAAQLLEKNRHRRQMLLVAKRHQYLRMRQLAVGLQASINSIFDQLAPPMAHAAEPSRAQVVVSASDDADESNKDSNVGIGINPILGNDAHVELMPERPIQKAATGAVAGGTDEIDMELADALEHHPDKKDKKEKEKKAEQADAKKEKDAKAETKDKAEQGTWGKIFGGIATFGKNVGAIVADGFTKVQHVVVGGGAATPEGEL</sequence>
<dbReference type="AlphaFoldDB" id="A0A9P7XX16"/>
<feature type="compositionally biased region" description="Acidic residues" evidence="1">
    <location>
        <begin position="150"/>
        <end position="162"/>
    </location>
</feature>
<dbReference type="Proteomes" id="UP000707451">
    <property type="component" value="Unassembled WGS sequence"/>
</dbReference>
<feature type="region of interest" description="Disordered" evidence="1">
    <location>
        <begin position="145"/>
        <end position="239"/>
    </location>
</feature>
<dbReference type="OrthoDB" id="2447497at2759"/>
<feature type="signal peptide" evidence="2">
    <location>
        <begin position="1"/>
        <end position="30"/>
    </location>
</feature>
<feature type="compositionally biased region" description="Polar residues" evidence="1">
    <location>
        <begin position="261"/>
        <end position="270"/>
    </location>
</feature>
<evidence type="ECO:0000256" key="1">
    <source>
        <dbReference type="SAM" id="MobiDB-lite"/>
    </source>
</evidence>
<feature type="compositionally biased region" description="Basic and acidic residues" evidence="1">
    <location>
        <begin position="399"/>
        <end position="434"/>
    </location>
</feature>
<accession>A0A9P7XX16</accession>
<proteinExistence type="predicted"/>
<dbReference type="EMBL" id="JAHRHY010000008">
    <property type="protein sequence ID" value="KAG9067291.1"/>
    <property type="molecule type" value="Genomic_DNA"/>
</dbReference>
<feature type="compositionally biased region" description="Basic residues" evidence="1">
    <location>
        <begin position="181"/>
        <end position="191"/>
    </location>
</feature>
<keyword evidence="2" id="KW-0732">Signal</keyword>
<protein>
    <submittedName>
        <fullName evidence="3">Uncharacterized protein</fullName>
    </submittedName>
</protein>
<organism evidence="3 4">
    <name type="scientific">Linnemannia hyalina</name>
    <dbReference type="NCBI Taxonomy" id="64524"/>
    <lineage>
        <taxon>Eukaryota</taxon>
        <taxon>Fungi</taxon>
        <taxon>Fungi incertae sedis</taxon>
        <taxon>Mucoromycota</taxon>
        <taxon>Mortierellomycotina</taxon>
        <taxon>Mortierellomycetes</taxon>
        <taxon>Mortierellales</taxon>
        <taxon>Mortierellaceae</taxon>
        <taxon>Linnemannia</taxon>
    </lineage>
</organism>
<feature type="region of interest" description="Disordered" evidence="1">
    <location>
        <begin position="399"/>
        <end position="436"/>
    </location>
</feature>
<evidence type="ECO:0000313" key="4">
    <source>
        <dbReference type="Proteomes" id="UP000707451"/>
    </source>
</evidence>
<feature type="compositionally biased region" description="Basic residues" evidence="1">
    <location>
        <begin position="222"/>
        <end position="233"/>
    </location>
</feature>
<evidence type="ECO:0000313" key="3">
    <source>
        <dbReference type="EMBL" id="KAG9067291.1"/>
    </source>
</evidence>
<keyword evidence="4" id="KW-1185">Reference proteome</keyword>
<comment type="caution">
    <text evidence="3">The sequence shown here is derived from an EMBL/GenBank/DDBJ whole genome shotgun (WGS) entry which is preliminary data.</text>
</comment>
<evidence type="ECO:0000256" key="2">
    <source>
        <dbReference type="SAM" id="SignalP"/>
    </source>
</evidence>
<gene>
    <name evidence="3" type="ORF">KI688_012074</name>
</gene>
<name>A0A9P7XX16_9FUNG</name>